<dbReference type="Proteomes" id="UP001163739">
    <property type="component" value="Chromosome"/>
</dbReference>
<dbReference type="Gene3D" id="1.25.40.10">
    <property type="entry name" value="Tetratricopeptide repeat domain"/>
    <property type="match status" value="1"/>
</dbReference>
<dbReference type="InterPro" id="IPR010323">
    <property type="entry name" value="DUF924"/>
</dbReference>
<dbReference type="Pfam" id="PF06041">
    <property type="entry name" value="DUF924"/>
    <property type="match status" value="1"/>
</dbReference>
<organism evidence="1 2">
    <name type="scientific">Alkalimarinus alittae</name>
    <dbReference type="NCBI Taxonomy" id="2961619"/>
    <lineage>
        <taxon>Bacteria</taxon>
        <taxon>Pseudomonadati</taxon>
        <taxon>Pseudomonadota</taxon>
        <taxon>Gammaproteobacteria</taxon>
        <taxon>Alteromonadales</taxon>
        <taxon>Alteromonadaceae</taxon>
        <taxon>Alkalimarinus</taxon>
    </lineage>
</organism>
<accession>A0ABY6N1X6</accession>
<keyword evidence="2" id="KW-1185">Reference proteome</keyword>
<dbReference type="RefSeq" id="WP_265047575.1">
    <property type="nucleotide sequence ID" value="NZ_CP100390.1"/>
</dbReference>
<dbReference type="SUPFAM" id="SSF48452">
    <property type="entry name" value="TPR-like"/>
    <property type="match status" value="1"/>
</dbReference>
<proteinExistence type="predicted"/>
<evidence type="ECO:0000313" key="2">
    <source>
        <dbReference type="Proteomes" id="UP001163739"/>
    </source>
</evidence>
<evidence type="ECO:0000313" key="1">
    <source>
        <dbReference type="EMBL" id="UZE96089.1"/>
    </source>
</evidence>
<protein>
    <submittedName>
        <fullName evidence="1">DUF924 domain-containing protein</fullName>
    </submittedName>
</protein>
<dbReference type="InterPro" id="IPR011990">
    <property type="entry name" value="TPR-like_helical_dom_sf"/>
</dbReference>
<dbReference type="Gene3D" id="1.20.58.320">
    <property type="entry name" value="TPR-like"/>
    <property type="match status" value="1"/>
</dbReference>
<name>A0ABY6N1X6_9ALTE</name>
<gene>
    <name evidence="1" type="ORF">NKI27_18900</name>
</gene>
<sequence>MMVNSRDIIEFWFHETTPKQWFEKDAAFDQVIKDRFFMTHQAAAQGELYRWRSSAEGCLAEIIILDQFSRNMFRDQALAFAYDNVALVLAQRAVELTLDQALPVEQQGFIYMPYMHSESRLIHEQAVPLFSQPGLEEKLHFEYRHKEIIDRYGRYPHRNAALGRASTTEELDFLESPGSSF</sequence>
<reference evidence="1" key="1">
    <citation type="submission" date="2022-06" db="EMBL/GenBank/DDBJ databases">
        <title>Alkalimarinus sp. nov., isolated from gut of a Alitta virens.</title>
        <authorList>
            <person name="Yang A.I."/>
            <person name="Shin N.-R."/>
        </authorList>
    </citation>
    <scope>NUCLEOTIDE SEQUENCE</scope>
    <source>
        <strain evidence="1">A2M4</strain>
    </source>
</reference>
<dbReference type="EMBL" id="CP100390">
    <property type="protein sequence ID" value="UZE96089.1"/>
    <property type="molecule type" value="Genomic_DNA"/>
</dbReference>